<evidence type="ECO:0000313" key="4">
    <source>
        <dbReference type="Proteomes" id="UP000176741"/>
    </source>
</evidence>
<organism evidence="3 4">
    <name type="scientific">Candidatus Woesebacteria bacterium RIFCSPHIGHO2_01_FULL_38_26b</name>
    <dbReference type="NCBI Taxonomy" id="1802491"/>
    <lineage>
        <taxon>Bacteria</taxon>
        <taxon>Candidatus Woeseibacteriota</taxon>
    </lineage>
</organism>
<feature type="transmembrane region" description="Helical" evidence="1">
    <location>
        <begin position="288"/>
        <end position="308"/>
    </location>
</feature>
<sequence>MKTSVCLTLYNEESSINDLIKTLLNQTSKPDEIVIVDGGSSDKTVSVIRHWQKKDKRIKLLVQKCTRAEGRNLSVELAKNEVIAITDGDCIPDKNWLKRITSPFIHQEIDMVAGFYKMLANTPKEKAMSYFLAVTPKRFNENFLPSTRSIAFRKTLWEKVGGFPEALDNSAEDTDFNYEVVKLGAGIARAKNAIVNWKIPTDLKTAIKKFYDYAKWDATKKIWWQPSHRFKSHNIKAVLKIFRYLLFTGLLVLTFKAPLILLLPILLLILYSYWAYRKVYLEFEDWRVGVWGILIQYLSDFAVMGGFLKGIRNKNIR</sequence>
<evidence type="ECO:0000259" key="2">
    <source>
        <dbReference type="Pfam" id="PF00535"/>
    </source>
</evidence>
<dbReference type="PANTHER" id="PTHR43685:SF3">
    <property type="entry name" value="SLR2126 PROTEIN"/>
    <property type="match status" value="1"/>
</dbReference>
<dbReference type="InterPro" id="IPR050834">
    <property type="entry name" value="Glycosyltransf_2"/>
</dbReference>
<dbReference type="Proteomes" id="UP000176741">
    <property type="component" value="Unassembled WGS sequence"/>
</dbReference>
<dbReference type="PANTHER" id="PTHR43685">
    <property type="entry name" value="GLYCOSYLTRANSFERASE"/>
    <property type="match status" value="1"/>
</dbReference>
<feature type="transmembrane region" description="Helical" evidence="1">
    <location>
        <begin position="244"/>
        <end position="276"/>
    </location>
</feature>
<reference evidence="3 4" key="1">
    <citation type="journal article" date="2016" name="Nat. Commun.">
        <title>Thousands of microbial genomes shed light on interconnected biogeochemical processes in an aquifer system.</title>
        <authorList>
            <person name="Anantharaman K."/>
            <person name="Brown C.T."/>
            <person name="Hug L.A."/>
            <person name="Sharon I."/>
            <person name="Castelle C.J."/>
            <person name="Probst A.J."/>
            <person name="Thomas B.C."/>
            <person name="Singh A."/>
            <person name="Wilkins M.J."/>
            <person name="Karaoz U."/>
            <person name="Brodie E.L."/>
            <person name="Williams K.H."/>
            <person name="Hubbard S.S."/>
            <person name="Banfield J.F."/>
        </authorList>
    </citation>
    <scope>NUCLEOTIDE SEQUENCE [LARGE SCALE GENOMIC DNA]</scope>
</reference>
<dbReference type="SUPFAM" id="SSF53448">
    <property type="entry name" value="Nucleotide-diphospho-sugar transferases"/>
    <property type="match status" value="1"/>
</dbReference>
<name>A0A1F7Y2Q5_9BACT</name>
<protein>
    <recommendedName>
        <fullName evidence="2">Glycosyltransferase 2-like domain-containing protein</fullName>
    </recommendedName>
</protein>
<proteinExistence type="predicted"/>
<dbReference type="EMBL" id="MGGD01000007">
    <property type="protein sequence ID" value="OGM21556.1"/>
    <property type="molecule type" value="Genomic_DNA"/>
</dbReference>
<accession>A0A1F7Y2Q5</accession>
<dbReference type="InterPro" id="IPR001173">
    <property type="entry name" value="Glyco_trans_2-like"/>
</dbReference>
<dbReference type="Pfam" id="PF00535">
    <property type="entry name" value="Glycos_transf_2"/>
    <property type="match status" value="1"/>
</dbReference>
<keyword evidence="1" id="KW-0812">Transmembrane</keyword>
<dbReference type="Gene3D" id="3.90.550.10">
    <property type="entry name" value="Spore Coat Polysaccharide Biosynthesis Protein SpsA, Chain A"/>
    <property type="match status" value="1"/>
</dbReference>
<feature type="domain" description="Glycosyltransferase 2-like" evidence="2">
    <location>
        <begin position="4"/>
        <end position="117"/>
    </location>
</feature>
<gene>
    <name evidence="3" type="ORF">A2771_01095</name>
</gene>
<comment type="caution">
    <text evidence="3">The sequence shown here is derived from an EMBL/GenBank/DDBJ whole genome shotgun (WGS) entry which is preliminary data.</text>
</comment>
<evidence type="ECO:0000256" key="1">
    <source>
        <dbReference type="SAM" id="Phobius"/>
    </source>
</evidence>
<keyword evidence="1" id="KW-0472">Membrane</keyword>
<keyword evidence="1" id="KW-1133">Transmembrane helix</keyword>
<evidence type="ECO:0000313" key="3">
    <source>
        <dbReference type="EMBL" id="OGM21556.1"/>
    </source>
</evidence>
<dbReference type="InterPro" id="IPR029044">
    <property type="entry name" value="Nucleotide-diphossugar_trans"/>
</dbReference>
<dbReference type="AlphaFoldDB" id="A0A1F7Y2Q5"/>